<organism evidence="5 6">
    <name type="scientific">Sphingobium nicotianae</name>
    <dbReference type="NCBI Taxonomy" id="2782607"/>
    <lineage>
        <taxon>Bacteria</taxon>
        <taxon>Pseudomonadati</taxon>
        <taxon>Pseudomonadota</taxon>
        <taxon>Alphaproteobacteria</taxon>
        <taxon>Sphingomonadales</taxon>
        <taxon>Sphingomonadaceae</taxon>
        <taxon>Sphingobium</taxon>
    </lineage>
</organism>
<dbReference type="InterPro" id="IPR029056">
    <property type="entry name" value="Ribokinase-like"/>
</dbReference>
<dbReference type="PANTHER" id="PTHR43320:SF3">
    <property type="entry name" value="CARBOHYDRATE KINASE PFKB DOMAIN-CONTAINING PROTEIN"/>
    <property type="match status" value="1"/>
</dbReference>
<keyword evidence="3 5" id="KW-0418">Kinase</keyword>
<keyword evidence="2" id="KW-0808">Transferase</keyword>
<evidence type="ECO:0000313" key="6">
    <source>
        <dbReference type="Proteomes" id="UP001138757"/>
    </source>
</evidence>
<accession>A0A9X1ISJ2</accession>
<protein>
    <submittedName>
        <fullName evidence="5">Adenosine kinase</fullName>
    </submittedName>
</protein>
<dbReference type="EMBL" id="JAHGAW010000009">
    <property type="protein sequence ID" value="MBT2188250.1"/>
    <property type="molecule type" value="Genomic_DNA"/>
</dbReference>
<dbReference type="GO" id="GO:0016301">
    <property type="term" value="F:kinase activity"/>
    <property type="evidence" value="ECO:0007669"/>
    <property type="project" value="UniProtKB-KW"/>
</dbReference>
<dbReference type="Proteomes" id="UP001138757">
    <property type="component" value="Unassembled WGS sequence"/>
</dbReference>
<feature type="domain" description="Carbohydrate kinase PfkB" evidence="4">
    <location>
        <begin position="59"/>
        <end position="317"/>
    </location>
</feature>
<evidence type="ECO:0000256" key="2">
    <source>
        <dbReference type="ARBA" id="ARBA00022679"/>
    </source>
</evidence>
<dbReference type="InterPro" id="IPR052700">
    <property type="entry name" value="Carb_kinase_PfkB-like"/>
</dbReference>
<dbReference type="AlphaFoldDB" id="A0A9X1ISJ2"/>
<sequence length="325" mass="33813">MSDATYDVLGVGNAIVDIIAQTDEAFLAKHDMPKGGMALIDEARAHAIYGDMGSAIEASGGSAANTIAGIASFGGKAAFIGKVKQDEFGDIFAHDLKSIGVHFATPAAPDGVATARCLVMVTDDAQRTMGTHLGACVDLTPDDVDADLVAASAITYLEGYLFDPPAAKEAFRKASTIARAAGRKVALTLSDSFCVHRYKDEFKALIADHIDILFANDDEIEALYGSRDIAAAANDLSAKIDIVAITLGAQGSLIASGDGRYEIPAAPIKDLVDTTGAGDLYAAGVLYGLSRHLPFAECGRLGSIGAAEVIQHYGARPLQPLRELA</sequence>
<evidence type="ECO:0000256" key="1">
    <source>
        <dbReference type="ARBA" id="ARBA00010688"/>
    </source>
</evidence>
<dbReference type="Gene3D" id="3.40.1190.20">
    <property type="match status" value="1"/>
</dbReference>
<dbReference type="PANTHER" id="PTHR43320">
    <property type="entry name" value="SUGAR KINASE"/>
    <property type="match status" value="1"/>
</dbReference>
<proteinExistence type="inferred from homology"/>
<reference evidence="5" key="1">
    <citation type="submission" date="2021-05" db="EMBL/GenBank/DDBJ databases">
        <title>Genome of Sphingobium sp. strain.</title>
        <authorList>
            <person name="Fan R."/>
        </authorList>
    </citation>
    <scope>NUCLEOTIDE SEQUENCE</scope>
    <source>
        <strain evidence="5">H33</strain>
    </source>
</reference>
<evidence type="ECO:0000313" key="5">
    <source>
        <dbReference type="EMBL" id="MBT2188250.1"/>
    </source>
</evidence>
<dbReference type="InterPro" id="IPR011611">
    <property type="entry name" value="PfkB_dom"/>
</dbReference>
<evidence type="ECO:0000256" key="3">
    <source>
        <dbReference type="ARBA" id="ARBA00022777"/>
    </source>
</evidence>
<dbReference type="PROSITE" id="PS00584">
    <property type="entry name" value="PFKB_KINASES_2"/>
    <property type="match status" value="1"/>
</dbReference>
<dbReference type="RefSeq" id="WP_214624499.1">
    <property type="nucleotide sequence ID" value="NZ_JAHGAW010000009.1"/>
</dbReference>
<comment type="similarity">
    <text evidence="1">Belongs to the carbohydrate kinase PfkB family.</text>
</comment>
<dbReference type="SUPFAM" id="SSF53613">
    <property type="entry name" value="Ribokinase-like"/>
    <property type="match status" value="1"/>
</dbReference>
<comment type="caution">
    <text evidence="5">The sequence shown here is derived from an EMBL/GenBank/DDBJ whole genome shotgun (WGS) entry which is preliminary data.</text>
</comment>
<dbReference type="CDD" id="cd01168">
    <property type="entry name" value="adenosine_kinase"/>
    <property type="match status" value="1"/>
</dbReference>
<dbReference type="InterPro" id="IPR002173">
    <property type="entry name" value="Carboh/pur_kinase_PfkB_CS"/>
</dbReference>
<dbReference type="Pfam" id="PF00294">
    <property type="entry name" value="PfkB"/>
    <property type="match status" value="1"/>
</dbReference>
<evidence type="ECO:0000259" key="4">
    <source>
        <dbReference type="Pfam" id="PF00294"/>
    </source>
</evidence>
<name>A0A9X1ISJ2_9SPHN</name>
<gene>
    <name evidence="5" type="ORF">KK488_14940</name>
</gene>
<keyword evidence="6" id="KW-1185">Reference proteome</keyword>